<dbReference type="Gene3D" id="1.10.10.10">
    <property type="entry name" value="Winged helix-like DNA-binding domain superfamily/Winged helix DNA-binding domain"/>
    <property type="match status" value="1"/>
</dbReference>
<reference evidence="7 8" key="1">
    <citation type="submission" date="2020-08" db="EMBL/GenBank/DDBJ databases">
        <title>Aphidius gifuensis genome sequencing and assembly.</title>
        <authorList>
            <person name="Du Z."/>
        </authorList>
    </citation>
    <scope>NUCLEOTIDE SEQUENCE [LARGE SCALE GENOMIC DNA]</scope>
    <source>
        <strain evidence="7">YNYX2018</strain>
        <tissue evidence="7">Adults</tissue>
    </source>
</reference>
<proteinExistence type="inferred from homology"/>
<dbReference type="GO" id="GO:0006260">
    <property type="term" value="P:DNA replication"/>
    <property type="evidence" value="ECO:0007669"/>
    <property type="project" value="TreeGrafter"/>
</dbReference>
<dbReference type="PANTHER" id="PTHR13989:SF16">
    <property type="entry name" value="REPLICATION PROTEIN A2"/>
    <property type="match status" value="1"/>
</dbReference>
<evidence type="ECO:0000256" key="1">
    <source>
        <dbReference type="ARBA" id="ARBA00004123"/>
    </source>
</evidence>
<comment type="subcellular location">
    <subcellularLocation>
        <location evidence="1">Nucleus</location>
    </subcellularLocation>
</comment>
<dbReference type="EMBL" id="JACMRX010000005">
    <property type="protein sequence ID" value="KAF7989523.1"/>
    <property type="molecule type" value="Genomic_DNA"/>
</dbReference>
<sequence length="240" mass="26903">MWESKNNTSMNNGGYMDESYSVPTPAVENRRTESNCIIPVTVKQLYKGTPDKFTVGGHPAKHVCIYAVVRKIDIVATKISYEIEDQTGKITAIRWLEVEDRDDSIQVNKYVRIIGIVREQADLGRHLFILCMEPVNKLCQVYSHLLEITDLALSEDKRAENGTENVNGHGDVVIHGLGKYPSIVLQIIRDCSDGDGIEKNDLLSKLPNDITAPQVDEILESLTSEGHIYTTCTDDYYKAT</sequence>
<dbReference type="GO" id="GO:0005662">
    <property type="term" value="C:DNA replication factor A complex"/>
    <property type="evidence" value="ECO:0007669"/>
    <property type="project" value="TreeGrafter"/>
</dbReference>
<dbReference type="GO" id="GO:0003697">
    <property type="term" value="F:single-stranded DNA binding"/>
    <property type="evidence" value="ECO:0007669"/>
    <property type="project" value="TreeGrafter"/>
</dbReference>
<dbReference type="Pfam" id="PF08784">
    <property type="entry name" value="RPA_C"/>
    <property type="match status" value="1"/>
</dbReference>
<evidence type="ECO:0000256" key="5">
    <source>
        <dbReference type="SAM" id="MobiDB-lite"/>
    </source>
</evidence>
<dbReference type="InterPro" id="IPR036390">
    <property type="entry name" value="WH_DNA-bd_sf"/>
</dbReference>
<dbReference type="InterPro" id="IPR012340">
    <property type="entry name" value="NA-bd_OB-fold"/>
</dbReference>
<feature type="domain" description="Replication protein A C-terminal" evidence="6">
    <location>
        <begin position="163"/>
        <end position="232"/>
    </location>
</feature>
<keyword evidence="4" id="KW-0539">Nucleus</keyword>
<keyword evidence="8" id="KW-1185">Reference proteome</keyword>
<gene>
    <name evidence="7" type="ORF">HCN44_008197</name>
</gene>
<evidence type="ECO:0000256" key="2">
    <source>
        <dbReference type="ARBA" id="ARBA00007815"/>
    </source>
</evidence>
<dbReference type="SUPFAM" id="SSF46785">
    <property type="entry name" value="Winged helix' DNA-binding domain"/>
    <property type="match status" value="1"/>
</dbReference>
<dbReference type="Proteomes" id="UP000639338">
    <property type="component" value="Unassembled WGS sequence"/>
</dbReference>
<dbReference type="AlphaFoldDB" id="A0A835CPV0"/>
<keyword evidence="3" id="KW-0238">DNA-binding</keyword>
<dbReference type="InterPro" id="IPR036388">
    <property type="entry name" value="WH-like_DNA-bd_sf"/>
</dbReference>
<dbReference type="GO" id="GO:0000724">
    <property type="term" value="P:double-strand break repair via homologous recombination"/>
    <property type="evidence" value="ECO:0007669"/>
    <property type="project" value="TreeGrafter"/>
</dbReference>
<evidence type="ECO:0000313" key="7">
    <source>
        <dbReference type="EMBL" id="KAF7989523.1"/>
    </source>
</evidence>
<comment type="similarity">
    <text evidence="2">Belongs to the replication factor A protein 2 family.</text>
</comment>
<evidence type="ECO:0000259" key="6">
    <source>
        <dbReference type="Pfam" id="PF08784"/>
    </source>
</evidence>
<dbReference type="SUPFAM" id="SSF50249">
    <property type="entry name" value="Nucleic acid-binding proteins"/>
    <property type="match status" value="1"/>
</dbReference>
<dbReference type="PANTHER" id="PTHR13989">
    <property type="entry name" value="REPLICATION PROTEIN A-RELATED"/>
    <property type="match status" value="1"/>
</dbReference>
<dbReference type="InterPro" id="IPR014892">
    <property type="entry name" value="RPA_C"/>
</dbReference>
<evidence type="ECO:0000313" key="8">
    <source>
        <dbReference type="Proteomes" id="UP000639338"/>
    </source>
</evidence>
<feature type="region of interest" description="Disordered" evidence="5">
    <location>
        <begin position="1"/>
        <end position="24"/>
    </location>
</feature>
<evidence type="ECO:0000256" key="4">
    <source>
        <dbReference type="ARBA" id="ARBA00023242"/>
    </source>
</evidence>
<dbReference type="GO" id="GO:0006289">
    <property type="term" value="P:nucleotide-excision repair"/>
    <property type="evidence" value="ECO:0007669"/>
    <property type="project" value="TreeGrafter"/>
</dbReference>
<protein>
    <recommendedName>
        <fullName evidence="6">Replication protein A C-terminal domain-containing protein</fullName>
    </recommendedName>
</protein>
<name>A0A835CPV0_APHGI</name>
<comment type="caution">
    <text evidence="7">The sequence shown here is derived from an EMBL/GenBank/DDBJ whole genome shotgun (WGS) entry which is preliminary data.</text>
</comment>
<dbReference type="OrthoDB" id="25571at2759"/>
<accession>A0A835CPV0</accession>
<dbReference type="InterPro" id="IPR040260">
    <property type="entry name" value="RFA2-like"/>
</dbReference>
<dbReference type="GO" id="GO:0000781">
    <property type="term" value="C:chromosome, telomeric region"/>
    <property type="evidence" value="ECO:0007669"/>
    <property type="project" value="TreeGrafter"/>
</dbReference>
<organism evidence="7 8">
    <name type="scientific">Aphidius gifuensis</name>
    <name type="common">Parasitoid wasp</name>
    <dbReference type="NCBI Taxonomy" id="684658"/>
    <lineage>
        <taxon>Eukaryota</taxon>
        <taxon>Metazoa</taxon>
        <taxon>Ecdysozoa</taxon>
        <taxon>Arthropoda</taxon>
        <taxon>Hexapoda</taxon>
        <taxon>Insecta</taxon>
        <taxon>Pterygota</taxon>
        <taxon>Neoptera</taxon>
        <taxon>Endopterygota</taxon>
        <taxon>Hymenoptera</taxon>
        <taxon>Apocrita</taxon>
        <taxon>Ichneumonoidea</taxon>
        <taxon>Braconidae</taxon>
        <taxon>Aphidiinae</taxon>
        <taxon>Aphidius</taxon>
    </lineage>
</organism>
<feature type="compositionally biased region" description="Polar residues" evidence="5">
    <location>
        <begin position="1"/>
        <end position="12"/>
    </location>
</feature>
<dbReference type="Gene3D" id="2.40.50.140">
    <property type="entry name" value="Nucleic acid-binding proteins"/>
    <property type="match status" value="1"/>
</dbReference>
<evidence type="ECO:0000256" key="3">
    <source>
        <dbReference type="ARBA" id="ARBA00023125"/>
    </source>
</evidence>
<dbReference type="GO" id="GO:0035861">
    <property type="term" value="C:site of double-strand break"/>
    <property type="evidence" value="ECO:0007669"/>
    <property type="project" value="TreeGrafter"/>
</dbReference>